<evidence type="ECO:0000313" key="5">
    <source>
        <dbReference type="EMBL" id="KAJ4980992.1"/>
    </source>
</evidence>
<evidence type="ECO:0000313" key="6">
    <source>
        <dbReference type="Proteomes" id="UP001141806"/>
    </source>
</evidence>
<keyword evidence="4" id="KW-0805">Transcription regulation</keyword>
<gene>
    <name evidence="4" type="primary">MED11</name>
    <name evidence="5" type="ORF">NE237_031829</name>
</gene>
<dbReference type="GO" id="GO:0016592">
    <property type="term" value="C:mediator complex"/>
    <property type="evidence" value="ECO:0007669"/>
    <property type="project" value="InterPro"/>
</dbReference>
<comment type="subunit">
    <text evidence="4">Component of the Mediator complex.</text>
</comment>
<dbReference type="PANTHER" id="PTHR22890">
    <property type="entry name" value="MEDIATOR OF RNA POLYMERASE II TRANSCRIPTION SUBUNIT 11"/>
    <property type="match status" value="1"/>
</dbReference>
<accession>A0A9Q0L1X7</accession>
<keyword evidence="3 4" id="KW-0539">Nucleus</keyword>
<name>A0A9Q0L1X7_9MAGN</name>
<dbReference type="AlphaFoldDB" id="A0A9Q0L1X7"/>
<keyword evidence="6" id="KW-1185">Reference proteome</keyword>
<sequence>MNAMDSQSQNTSLQRLHVVEKRVVRVLELAGAVMDELSNSTGPRMEILNNHCREFMQLIKDIQMTLREEIKSACEYRPFEKCDYSSRISNEICCKKLEYIIEQLDSMKQCIDQYHSADSSHGMQIV</sequence>
<protein>
    <recommendedName>
        <fullName evidence="4">Mediator of RNA polymerase II transcription subunit 11</fullName>
    </recommendedName>
    <alternativeName>
        <fullName evidence="4">Mediator complex subunit 11</fullName>
    </alternativeName>
</protein>
<comment type="caution">
    <text evidence="5">The sequence shown here is derived from an EMBL/GenBank/DDBJ whole genome shotgun (WGS) entry which is preliminary data.</text>
</comment>
<dbReference type="Pfam" id="PF10280">
    <property type="entry name" value="Med11"/>
    <property type="match status" value="1"/>
</dbReference>
<keyword evidence="4" id="KW-0804">Transcription</keyword>
<dbReference type="GO" id="GO:0006357">
    <property type="term" value="P:regulation of transcription by RNA polymerase II"/>
    <property type="evidence" value="ECO:0007669"/>
    <property type="project" value="InterPro"/>
</dbReference>
<evidence type="ECO:0000256" key="2">
    <source>
        <dbReference type="ARBA" id="ARBA00008186"/>
    </source>
</evidence>
<evidence type="ECO:0000256" key="3">
    <source>
        <dbReference type="ARBA" id="ARBA00023242"/>
    </source>
</evidence>
<dbReference type="InterPro" id="IPR019404">
    <property type="entry name" value="Mediator_Med11"/>
</dbReference>
<evidence type="ECO:0000256" key="4">
    <source>
        <dbReference type="RuleBase" id="RU364147"/>
    </source>
</evidence>
<organism evidence="5 6">
    <name type="scientific">Protea cynaroides</name>
    <dbReference type="NCBI Taxonomy" id="273540"/>
    <lineage>
        <taxon>Eukaryota</taxon>
        <taxon>Viridiplantae</taxon>
        <taxon>Streptophyta</taxon>
        <taxon>Embryophyta</taxon>
        <taxon>Tracheophyta</taxon>
        <taxon>Spermatophyta</taxon>
        <taxon>Magnoliopsida</taxon>
        <taxon>Proteales</taxon>
        <taxon>Proteaceae</taxon>
        <taxon>Protea</taxon>
    </lineage>
</organism>
<dbReference type="OrthoDB" id="5418434at2759"/>
<dbReference type="Gene3D" id="1.10.287.3490">
    <property type="match status" value="1"/>
</dbReference>
<evidence type="ECO:0000256" key="1">
    <source>
        <dbReference type="ARBA" id="ARBA00004123"/>
    </source>
</evidence>
<reference evidence="5" key="1">
    <citation type="journal article" date="2023" name="Plant J.">
        <title>The genome of the king protea, Protea cynaroides.</title>
        <authorList>
            <person name="Chang J."/>
            <person name="Duong T.A."/>
            <person name="Schoeman C."/>
            <person name="Ma X."/>
            <person name="Roodt D."/>
            <person name="Barker N."/>
            <person name="Li Z."/>
            <person name="Van de Peer Y."/>
            <person name="Mizrachi E."/>
        </authorList>
    </citation>
    <scope>NUCLEOTIDE SEQUENCE</scope>
    <source>
        <tissue evidence="5">Young leaves</tissue>
    </source>
</reference>
<dbReference type="GO" id="GO:0003712">
    <property type="term" value="F:transcription coregulator activity"/>
    <property type="evidence" value="ECO:0007669"/>
    <property type="project" value="InterPro"/>
</dbReference>
<comment type="subcellular location">
    <subcellularLocation>
        <location evidence="1 4">Nucleus</location>
    </subcellularLocation>
</comment>
<comment type="similarity">
    <text evidence="2 4">Belongs to the Mediator complex subunit 11 family.</text>
</comment>
<proteinExistence type="inferred from homology"/>
<comment type="function">
    <text evidence="4">Component of the Mediator complex, a coactivator involved in the regulated transcription of nearly all RNA polymerase II-dependent genes. Mediator functions as a bridge to convey information from gene-specific regulatory proteins to the basal RNA polymerase II transcription machinery. Mediator is recruited to promoters by direct interactions with regulatory proteins and serves as a scaffold for the assembly of a functional pre-initiation complex with RNA polymerase II and the general transcription factors.</text>
</comment>
<keyword evidence="4" id="KW-0010">Activator</keyword>
<dbReference type="Proteomes" id="UP001141806">
    <property type="component" value="Unassembled WGS sequence"/>
</dbReference>
<dbReference type="EMBL" id="JAMYWD010000001">
    <property type="protein sequence ID" value="KAJ4980992.1"/>
    <property type="molecule type" value="Genomic_DNA"/>
</dbReference>